<dbReference type="AlphaFoldDB" id="A0A5A7RCX2"/>
<protein>
    <submittedName>
        <fullName evidence="1">Callose synthase 1</fullName>
    </submittedName>
</protein>
<dbReference type="EMBL" id="BKCP01010959">
    <property type="protein sequence ID" value="GER54154.1"/>
    <property type="molecule type" value="Genomic_DNA"/>
</dbReference>
<organism evidence="1 2">
    <name type="scientific">Striga asiatica</name>
    <name type="common">Asiatic witchweed</name>
    <name type="synonym">Buchnera asiatica</name>
    <dbReference type="NCBI Taxonomy" id="4170"/>
    <lineage>
        <taxon>Eukaryota</taxon>
        <taxon>Viridiplantae</taxon>
        <taxon>Streptophyta</taxon>
        <taxon>Embryophyta</taxon>
        <taxon>Tracheophyta</taxon>
        <taxon>Spermatophyta</taxon>
        <taxon>Magnoliopsida</taxon>
        <taxon>eudicotyledons</taxon>
        <taxon>Gunneridae</taxon>
        <taxon>Pentapetalae</taxon>
        <taxon>asterids</taxon>
        <taxon>lamiids</taxon>
        <taxon>Lamiales</taxon>
        <taxon>Orobanchaceae</taxon>
        <taxon>Buchnereae</taxon>
        <taxon>Striga</taxon>
    </lineage>
</organism>
<proteinExistence type="predicted"/>
<sequence length="101" mass="11843">MKKEKWSKEDEPCVVTTFRIVTNIVKQTSEVNKYGSRGGGRNEMGLHLLRRGNHPLSRRDFSARKFELRWHVEAEAVYLCQWLSLPTNKVWSTVSNYKTTE</sequence>
<gene>
    <name evidence="1" type="ORF">STAS_31717</name>
</gene>
<evidence type="ECO:0000313" key="1">
    <source>
        <dbReference type="EMBL" id="GER54154.1"/>
    </source>
</evidence>
<reference evidence="2" key="1">
    <citation type="journal article" date="2019" name="Curr. Biol.">
        <title>Genome Sequence of Striga asiatica Provides Insight into the Evolution of Plant Parasitism.</title>
        <authorList>
            <person name="Yoshida S."/>
            <person name="Kim S."/>
            <person name="Wafula E.K."/>
            <person name="Tanskanen J."/>
            <person name="Kim Y.M."/>
            <person name="Honaas L."/>
            <person name="Yang Z."/>
            <person name="Spallek T."/>
            <person name="Conn C.E."/>
            <person name="Ichihashi Y."/>
            <person name="Cheong K."/>
            <person name="Cui S."/>
            <person name="Der J.P."/>
            <person name="Gundlach H."/>
            <person name="Jiao Y."/>
            <person name="Hori C."/>
            <person name="Ishida J.K."/>
            <person name="Kasahara H."/>
            <person name="Kiba T."/>
            <person name="Kim M.S."/>
            <person name="Koo N."/>
            <person name="Laohavisit A."/>
            <person name="Lee Y.H."/>
            <person name="Lumba S."/>
            <person name="McCourt P."/>
            <person name="Mortimer J.C."/>
            <person name="Mutuku J.M."/>
            <person name="Nomura T."/>
            <person name="Sasaki-Sekimoto Y."/>
            <person name="Seto Y."/>
            <person name="Wang Y."/>
            <person name="Wakatake T."/>
            <person name="Sakakibara H."/>
            <person name="Demura T."/>
            <person name="Yamaguchi S."/>
            <person name="Yoneyama K."/>
            <person name="Manabe R.I."/>
            <person name="Nelson D.C."/>
            <person name="Schulman A.H."/>
            <person name="Timko M.P."/>
            <person name="dePamphilis C.W."/>
            <person name="Choi D."/>
            <person name="Shirasu K."/>
        </authorList>
    </citation>
    <scope>NUCLEOTIDE SEQUENCE [LARGE SCALE GENOMIC DNA]</scope>
    <source>
        <strain evidence="2">cv. UVA1</strain>
    </source>
</reference>
<accession>A0A5A7RCX2</accession>
<dbReference type="Proteomes" id="UP000325081">
    <property type="component" value="Unassembled WGS sequence"/>
</dbReference>
<comment type="caution">
    <text evidence="1">The sequence shown here is derived from an EMBL/GenBank/DDBJ whole genome shotgun (WGS) entry which is preliminary data.</text>
</comment>
<keyword evidence="2" id="KW-1185">Reference proteome</keyword>
<evidence type="ECO:0000313" key="2">
    <source>
        <dbReference type="Proteomes" id="UP000325081"/>
    </source>
</evidence>
<name>A0A5A7RCX2_STRAF</name>